<comment type="caution">
    <text evidence="3">The sequence shown here is derived from an EMBL/GenBank/DDBJ whole genome shotgun (WGS) entry which is preliminary data.</text>
</comment>
<feature type="domain" description="DUF1553" evidence="2">
    <location>
        <begin position="334"/>
        <end position="449"/>
    </location>
</feature>
<dbReference type="RefSeq" id="WP_283430591.1">
    <property type="nucleotide sequence ID" value="NZ_FXUG01000001.1"/>
</dbReference>
<dbReference type="Pfam" id="PF07583">
    <property type="entry name" value="PSCyt2"/>
    <property type="match status" value="1"/>
</dbReference>
<gene>
    <name evidence="3" type="ORF">SAMN06265222_101350</name>
</gene>
<dbReference type="Pfam" id="PF07587">
    <property type="entry name" value="PSD1"/>
    <property type="match status" value="1"/>
</dbReference>
<dbReference type="Proteomes" id="UP001158067">
    <property type="component" value="Unassembled WGS sequence"/>
</dbReference>
<reference evidence="3 4" key="1">
    <citation type="submission" date="2017-05" db="EMBL/GenBank/DDBJ databases">
        <authorList>
            <person name="Varghese N."/>
            <person name="Submissions S."/>
        </authorList>
    </citation>
    <scope>NUCLEOTIDE SEQUENCE [LARGE SCALE GENOMIC DNA]</scope>
    <source>
        <strain evidence="3 4">DSM 25457</strain>
    </source>
</reference>
<keyword evidence="4" id="KW-1185">Reference proteome</keyword>
<protein>
    <recommendedName>
        <fullName evidence="5">Secreted protein containing DUF1549</fullName>
    </recommendedName>
</protein>
<dbReference type="EMBL" id="FXUG01000001">
    <property type="protein sequence ID" value="SMP39710.1"/>
    <property type="molecule type" value="Genomic_DNA"/>
</dbReference>
<organism evidence="3 4">
    <name type="scientific">Neorhodopirellula lusitana</name>
    <dbReference type="NCBI Taxonomy" id="445327"/>
    <lineage>
        <taxon>Bacteria</taxon>
        <taxon>Pseudomonadati</taxon>
        <taxon>Planctomycetota</taxon>
        <taxon>Planctomycetia</taxon>
        <taxon>Pirellulales</taxon>
        <taxon>Pirellulaceae</taxon>
        <taxon>Neorhodopirellula</taxon>
    </lineage>
</organism>
<dbReference type="PANTHER" id="PTHR35889:SF3">
    <property type="entry name" value="F-BOX DOMAIN-CONTAINING PROTEIN"/>
    <property type="match status" value="1"/>
</dbReference>
<proteinExistence type="predicted"/>
<dbReference type="PANTHER" id="PTHR35889">
    <property type="entry name" value="CYCLOINULO-OLIGOSACCHARIDE FRUCTANOTRANSFERASE-RELATED"/>
    <property type="match status" value="1"/>
</dbReference>
<evidence type="ECO:0000259" key="2">
    <source>
        <dbReference type="Pfam" id="PF07587"/>
    </source>
</evidence>
<evidence type="ECO:0008006" key="5">
    <source>
        <dbReference type="Google" id="ProtNLM"/>
    </source>
</evidence>
<accession>A0ABY1PNN2</accession>
<evidence type="ECO:0000313" key="3">
    <source>
        <dbReference type="EMBL" id="SMP39710.1"/>
    </source>
</evidence>
<dbReference type="InterPro" id="IPR022655">
    <property type="entry name" value="DUF1553"/>
</dbReference>
<feature type="domain" description="DUF1549" evidence="1">
    <location>
        <begin position="56"/>
        <end position="253"/>
    </location>
</feature>
<dbReference type="InterPro" id="IPR011444">
    <property type="entry name" value="DUF1549"/>
</dbReference>
<name>A0ABY1PNN2_9BACT</name>
<sequence length="572" mass="64579">MNHSDTTEVSRFSRAIASTGAYRGLLTLVLVASSSLSATTKLPAADAGTPPQVAIINDSIAQVWRDYEVRPVGDASEAVWCRRVFLDVIGRIPNYDELSEFVSDRSTDKRAALVDRLLNDDRYTEEYAGHWSTIWTNLLIGRSGGTDRRDLTNRDGLQKYLRDCFARNKTYDRMVFELVSAEGSTKPGDSNFNGAVNFLIGKVNEDKGTLATSSTSRIFLGQQVQCTQCHNHPFNQWKQQKFWEFNAFFRQTRALRRFVDGTNDIESAELVSEDFAGEAGTPEDALLFYELRNGLQKVAYPVFTDGTAIPRSGYLEDVNRREQLGSLMLGSEYLDKMIVNRMWSMFMGYGFTRPIDDLGPHNPSSHPELLDTLGKEFRKASYDLKRLITWITLSKPYQLESVLSRGNEVDDPSIGESPKFSRFYLRQMSAEQLYGSLVSATDAKSRGTYEQQEAERRKWLSQFVVAFGTDEGDEATTFNGSIPQALMLFNGDLTKNATSIEAGSYIDRLSKSGKSPRERLTRLFMTGVARRPTKNETSIAGKLLVARKGNEKEMLQDMWWAIINSNEFIMQH</sequence>
<evidence type="ECO:0000259" key="1">
    <source>
        <dbReference type="Pfam" id="PF07583"/>
    </source>
</evidence>
<evidence type="ECO:0000313" key="4">
    <source>
        <dbReference type="Proteomes" id="UP001158067"/>
    </source>
</evidence>